<evidence type="ECO:0000259" key="3">
    <source>
        <dbReference type="Pfam" id="PF01433"/>
    </source>
</evidence>
<dbReference type="CDD" id="cd09604">
    <property type="entry name" value="M1_APN_like"/>
    <property type="match status" value="1"/>
</dbReference>
<name>A0A3A3GEK3_PANTH</name>
<evidence type="ECO:0000313" key="5">
    <source>
        <dbReference type="Proteomes" id="UP000266177"/>
    </source>
</evidence>
<gene>
    <name evidence="4" type="ORF">DQX05_22630</name>
</gene>
<dbReference type="InterPro" id="IPR027268">
    <property type="entry name" value="Peptidase_M4/M1_CTD_sf"/>
</dbReference>
<dbReference type="InterPro" id="IPR034015">
    <property type="entry name" value="M1_LTA4H"/>
</dbReference>
<dbReference type="RefSeq" id="WP_119795713.1">
    <property type="nucleotide sequence ID" value="NZ_QYZD01000027.1"/>
</dbReference>
<dbReference type="OrthoDB" id="9814383at2"/>
<feature type="domain" description="Peptidase M1 membrane alanine aminopeptidase" evidence="3">
    <location>
        <begin position="338"/>
        <end position="531"/>
    </location>
</feature>
<feature type="active site" description="Proton donor" evidence="1">
    <location>
        <position position="472"/>
    </location>
</feature>
<dbReference type="PANTHER" id="PTHR45726">
    <property type="entry name" value="LEUKOTRIENE A-4 HYDROLASE"/>
    <property type="match status" value="1"/>
</dbReference>
<feature type="binding site" evidence="2">
    <location>
        <position position="401"/>
    </location>
    <ligand>
        <name>Zn(2+)</name>
        <dbReference type="ChEBI" id="CHEBI:29105"/>
        <note>catalytic</note>
    </ligand>
</feature>
<accession>A0A3A3GEK3</accession>
<evidence type="ECO:0000313" key="4">
    <source>
        <dbReference type="EMBL" id="RJG21135.1"/>
    </source>
</evidence>
<dbReference type="Gene3D" id="1.10.390.10">
    <property type="entry name" value="Neutral Protease Domain 2"/>
    <property type="match status" value="1"/>
</dbReference>
<protein>
    <submittedName>
        <fullName evidence="4">M1 family peptidase</fullName>
    </submittedName>
</protein>
<dbReference type="PANTHER" id="PTHR45726:SF3">
    <property type="entry name" value="LEUKOTRIENE A-4 HYDROLASE"/>
    <property type="match status" value="1"/>
</dbReference>
<feature type="active site" description="Proton acceptor" evidence="1">
    <location>
        <position position="398"/>
    </location>
</feature>
<proteinExistence type="predicted"/>
<dbReference type="AlphaFoldDB" id="A0A3A3GEK3"/>
<sequence length="658" mass="75116">MTRRKNYRPLLWITALLIVSSILYVRFWPSESVPSLGSDMPKNIGMEPVTPQNIESPAAEVLSERIAEYHINVRLDESAHLLQAAQTVTWLNPGKKTVNELYFHLYPNAFESPDTTFMRESGGRLREDAMPADGYGGISLMALDTTAGLSLMNRIEYVQPDDGNAKDKTLMKIRLPQPIKSYERITLTMKFEVKLPKVFARMGYAEDFVMAGQWFPKVAAYEKVGVRGRSSEGWNLHQYHGNSEFYANFGIYSVKIEVPDTYTVAATGFPTKTPVLVNGRKTYQFYADDVHDFGWAASPNFIYVEEPFSAPNVPGVRIKLYLDPKHENLKERYLYAAKAALSKFSEWYGSYPYSTLSIVVPPKAANGAGGMEYPTLITAFGAEDDSPGYNLERTVVHEIGHQYFYGLLASNEFEEAWLDEGFTSYAEDKLMEHEFGVAPNLAVEGSYMTDPAPLKLAAWEYKDHRHYAENVYMRSKLVLLAIEKQVGEKTMHRIMRTYTQKYRFKHPTTADFQRVVEQVTKRKWTDFFNQYVYGNQMADFAVEGIDTRVLDNEGAPRYEATVHIVKKGADYPSVPIIFHFADGTSTRKVWDGDGERMQYRLNHTAPLDWVMIDPLYTIVVENKHINNYMKAHVEEPVRTRVNLSIVKLLEMISSTVGW</sequence>
<dbReference type="GO" id="GO:0008270">
    <property type="term" value="F:zinc ion binding"/>
    <property type="evidence" value="ECO:0007669"/>
    <property type="project" value="InterPro"/>
</dbReference>
<organism evidence="4 5">
    <name type="scientific">Paenibacillus thiaminolyticus</name>
    <name type="common">Bacillus thiaminolyticus</name>
    <dbReference type="NCBI Taxonomy" id="49283"/>
    <lineage>
        <taxon>Bacteria</taxon>
        <taxon>Bacillati</taxon>
        <taxon>Bacillota</taxon>
        <taxon>Bacilli</taxon>
        <taxon>Bacillales</taxon>
        <taxon>Paenibacillaceae</taxon>
        <taxon>Paenibacillus</taxon>
    </lineage>
</organism>
<feature type="binding site" evidence="2">
    <location>
        <position position="397"/>
    </location>
    <ligand>
        <name>Zn(2+)</name>
        <dbReference type="ChEBI" id="CHEBI:29105"/>
        <note>catalytic</note>
    </ligand>
</feature>
<comment type="cofactor">
    <cofactor evidence="2">
        <name>Zn(2+)</name>
        <dbReference type="ChEBI" id="CHEBI:29105"/>
    </cofactor>
    <text evidence="2">Binds 1 zinc ion per subunit.</text>
</comment>
<reference evidence="4 5" key="1">
    <citation type="submission" date="2018-09" db="EMBL/GenBank/DDBJ databases">
        <title>Paenibacillus SK2017-BO5.</title>
        <authorList>
            <person name="Piskunova J.V."/>
            <person name="Dubiley S.A."/>
            <person name="Severinov K.V."/>
        </authorList>
    </citation>
    <scope>NUCLEOTIDE SEQUENCE [LARGE SCALE GENOMIC DNA]</scope>
    <source>
        <strain evidence="4 5">BO5</strain>
    </source>
</reference>
<dbReference type="GO" id="GO:0008237">
    <property type="term" value="F:metallopeptidase activity"/>
    <property type="evidence" value="ECO:0007669"/>
    <property type="project" value="InterPro"/>
</dbReference>
<evidence type="ECO:0000256" key="2">
    <source>
        <dbReference type="PIRSR" id="PIRSR634015-3"/>
    </source>
</evidence>
<keyword evidence="2" id="KW-0479">Metal-binding</keyword>
<keyword evidence="2" id="KW-0862">Zinc</keyword>
<dbReference type="SUPFAM" id="SSF55486">
    <property type="entry name" value="Metalloproteases ('zincins'), catalytic domain"/>
    <property type="match status" value="1"/>
</dbReference>
<dbReference type="Proteomes" id="UP000266177">
    <property type="component" value="Unassembled WGS sequence"/>
</dbReference>
<dbReference type="Pfam" id="PF01433">
    <property type="entry name" value="Peptidase_M1"/>
    <property type="match status" value="1"/>
</dbReference>
<evidence type="ECO:0000256" key="1">
    <source>
        <dbReference type="PIRSR" id="PIRSR634015-1"/>
    </source>
</evidence>
<dbReference type="EMBL" id="QYZD01000027">
    <property type="protein sequence ID" value="RJG21135.1"/>
    <property type="molecule type" value="Genomic_DNA"/>
</dbReference>
<dbReference type="InterPro" id="IPR014782">
    <property type="entry name" value="Peptidase_M1_dom"/>
</dbReference>
<feature type="binding site" evidence="2">
    <location>
        <position position="420"/>
    </location>
    <ligand>
        <name>Zn(2+)</name>
        <dbReference type="ChEBI" id="CHEBI:29105"/>
        <note>catalytic</note>
    </ligand>
</feature>
<comment type="caution">
    <text evidence="4">The sequence shown here is derived from an EMBL/GenBank/DDBJ whole genome shotgun (WGS) entry which is preliminary data.</text>
</comment>